<proteinExistence type="predicted"/>
<reference evidence="1" key="1">
    <citation type="submission" date="2020-09" db="EMBL/GenBank/DDBJ databases">
        <title>Brevundimonas sp. LVF2 isolated from a puddle in Goettingen, Germany.</title>
        <authorList>
            <person name="Friedrich I."/>
            <person name="Klassen A."/>
            <person name="Hannes N."/>
            <person name="Schneider D."/>
            <person name="Hertel R."/>
            <person name="Daniel R."/>
        </authorList>
    </citation>
    <scope>NUCLEOTIDE SEQUENCE</scope>
    <source>
        <strain evidence="1">LVF2</strain>
    </source>
</reference>
<dbReference type="Proteomes" id="UP000663918">
    <property type="component" value="Chromosome"/>
</dbReference>
<dbReference type="RefSeq" id="WP_207871034.1">
    <property type="nucleotide sequence ID" value="NZ_CP062222.1"/>
</dbReference>
<gene>
    <name evidence="1" type="ORF">IFJ75_02705</name>
</gene>
<dbReference type="KEGG" id="bgoe:IFJ75_02705"/>
<accession>A0A975C2H8</accession>
<evidence type="ECO:0000313" key="1">
    <source>
        <dbReference type="EMBL" id="QTC91859.1"/>
    </source>
</evidence>
<dbReference type="AlphaFoldDB" id="A0A975C2H8"/>
<protein>
    <submittedName>
        <fullName evidence="1">Uncharacterized protein</fullName>
    </submittedName>
</protein>
<organism evidence="1 2">
    <name type="scientific">Brevundimonas goettingensis</name>
    <dbReference type="NCBI Taxonomy" id="2774190"/>
    <lineage>
        <taxon>Bacteria</taxon>
        <taxon>Pseudomonadati</taxon>
        <taxon>Pseudomonadota</taxon>
        <taxon>Alphaproteobacteria</taxon>
        <taxon>Caulobacterales</taxon>
        <taxon>Caulobacteraceae</taxon>
        <taxon>Brevundimonas</taxon>
    </lineage>
</organism>
<keyword evidence="2" id="KW-1185">Reference proteome</keyword>
<evidence type="ECO:0000313" key="2">
    <source>
        <dbReference type="Proteomes" id="UP000663918"/>
    </source>
</evidence>
<dbReference type="EMBL" id="CP062222">
    <property type="protein sequence ID" value="QTC91859.1"/>
    <property type="molecule type" value="Genomic_DNA"/>
</dbReference>
<sequence length="193" mass="20660">MPAALLALIALGLQAEASRPVRPGDDQLIAAVQTERPAGRILSQDFKESPRGGARIGCGLIEIEGHIEPYSVMAFWETPSGTTVYLTSPDGARLPGQGDRTPEPAHWDITVSAPGRADNDGDGDIDRMDRNRDVMSRLHTRTLCRDLHPPAGVVWSMEIEPNPDPAKAAEAEARAAMVTNLIFGPASTPGEPH</sequence>
<name>A0A975C2H8_9CAUL</name>